<dbReference type="InterPro" id="IPR005181">
    <property type="entry name" value="SASA"/>
</dbReference>
<dbReference type="Proteomes" id="UP000638732">
    <property type="component" value="Unassembled WGS sequence"/>
</dbReference>
<keyword evidence="1" id="KW-0378">Hydrolase</keyword>
<dbReference type="InterPro" id="IPR008979">
    <property type="entry name" value="Galactose-bd-like_sf"/>
</dbReference>
<dbReference type="InterPro" id="IPR039329">
    <property type="entry name" value="SIAE"/>
</dbReference>
<dbReference type="AlphaFoldDB" id="A0A965ZHW5"/>
<dbReference type="RefSeq" id="WP_166586995.1">
    <property type="nucleotide sequence ID" value="NZ_WWEO01000044.1"/>
</dbReference>
<dbReference type="PANTHER" id="PTHR22901">
    <property type="entry name" value="SIALATE O-ACETYLESTERASE"/>
    <property type="match status" value="1"/>
</dbReference>
<dbReference type="GO" id="GO:0004553">
    <property type="term" value="F:hydrolase activity, hydrolyzing O-glycosyl compounds"/>
    <property type="evidence" value="ECO:0007669"/>
    <property type="project" value="InterPro"/>
</dbReference>
<dbReference type="Pfam" id="PF03629">
    <property type="entry name" value="SASA"/>
    <property type="match status" value="1"/>
</dbReference>
<evidence type="ECO:0000256" key="1">
    <source>
        <dbReference type="ARBA" id="ARBA00022801"/>
    </source>
</evidence>
<dbReference type="SUPFAM" id="SSF49785">
    <property type="entry name" value="Galactose-binding domain-like"/>
    <property type="match status" value="1"/>
</dbReference>
<dbReference type="GO" id="GO:0001681">
    <property type="term" value="F:sialate O-acetylesterase activity"/>
    <property type="evidence" value="ECO:0007669"/>
    <property type="project" value="InterPro"/>
</dbReference>
<evidence type="ECO:0000259" key="2">
    <source>
        <dbReference type="Pfam" id="PF03629"/>
    </source>
</evidence>
<organism evidence="3 4">
    <name type="scientific">Mucilaginibacter agri</name>
    <dbReference type="NCBI Taxonomy" id="2695265"/>
    <lineage>
        <taxon>Bacteria</taxon>
        <taxon>Pseudomonadati</taxon>
        <taxon>Bacteroidota</taxon>
        <taxon>Sphingobacteriia</taxon>
        <taxon>Sphingobacteriales</taxon>
        <taxon>Sphingobacteriaceae</taxon>
        <taxon>Mucilaginibacter</taxon>
    </lineage>
</organism>
<gene>
    <name evidence="3" type="ORF">GSY63_16740</name>
</gene>
<dbReference type="Gene3D" id="2.60.120.260">
    <property type="entry name" value="Galactose-binding domain-like"/>
    <property type="match status" value="1"/>
</dbReference>
<protein>
    <submittedName>
        <fullName evidence="3">Sialate O-acetylesterase</fullName>
    </submittedName>
</protein>
<keyword evidence="4" id="KW-1185">Reference proteome</keyword>
<evidence type="ECO:0000313" key="3">
    <source>
        <dbReference type="EMBL" id="NCD71015.1"/>
    </source>
</evidence>
<dbReference type="EMBL" id="WWEO01000044">
    <property type="protein sequence ID" value="NCD71015.1"/>
    <property type="molecule type" value="Genomic_DNA"/>
</dbReference>
<reference evidence="3" key="1">
    <citation type="submission" date="2020-01" db="EMBL/GenBank/DDBJ databases">
        <authorList>
            <person name="Seo Y.L."/>
        </authorList>
    </citation>
    <scope>NUCLEOTIDE SEQUENCE</scope>
    <source>
        <strain evidence="3">R11</strain>
    </source>
</reference>
<dbReference type="SUPFAM" id="SSF52266">
    <property type="entry name" value="SGNH hydrolase"/>
    <property type="match status" value="1"/>
</dbReference>
<comment type="caution">
    <text evidence="3">The sequence shown here is derived from an EMBL/GenBank/DDBJ whole genome shotgun (WGS) entry which is preliminary data.</text>
</comment>
<sequence>MRSTRYILILCLLAYTALAKADIRLPALISDGMVLQRNTILNVWGWAQPGEKVEIKFAGKSIRVTTNGTGNWLVKFPPLKAGGPYIMDIKGKNHILVNDILIGDVWFCSGQSNMVLPMDRVKEKYLDEIENANFPQIRNFFLPTVSDVAKVHEDTPPGKWLAANPANVLTFGAASWFFAKQLYSKYHVPVGIINSSVGGTPIQAWITAEGIKEIPQYSSRVEKFKDTAYLASLLKPKPTAKTDDLQPDKGLTEAVKWYDTTYVPNHWHHFWMPGYWADQGVKNLNGVVWFRKEINLPTDVAGKPGKLLMGRIVDADQTYVNGKLVGNITYQYPPRRYEVPSGLLKAGKNTIVIRITNTAGKGGFVPDKSNDLIIGDQRIDLRGDWTYKVGQVFSPAKYEGEAPFSAQNEPTGLYNTMVAPVINYRVKGFVWYQGEANSGKPNEYLSLLKALITDWRSKWGDNKLPFVYAQLPNFMEVQYSPSESQWAELREAQLKALSIPNTGMAVTIDVGEWNDIHPLDKKDVGERLALAAEKVAYGDQAIVSSGPLFQSAKVDGDKILVSFSSIGKGLMVKEGGELQQFAIAGSDKKFVWGVAKIEGNQVVVSSPQIPHPAYVRYAWADNPENPNLYNQEGLPASPFRTDQ</sequence>
<accession>A0A965ZHW5</accession>
<dbReference type="InterPro" id="IPR036514">
    <property type="entry name" value="SGNH_hydro_sf"/>
</dbReference>
<feature type="domain" description="Sialate O-acetylesterase" evidence="2">
    <location>
        <begin position="411"/>
        <end position="529"/>
    </location>
</feature>
<proteinExistence type="predicted"/>
<reference evidence="3" key="2">
    <citation type="submission" date="2020-10" db="EMBL/GenBank/DDBJ databases">
        <title>Mucilaginibacter sp. nov., isolated from soil.</title>
        <authorList>
            <person name="Jeon C.O."/>
        </authorList>
    </citation>
    <scope>NUCLEOTIDE SEQUENCE</scope>
    <source>
        <strain evidence="3">R11</strain>
    </source>
</reference>
<evidence type="ECO:0000313" key="4">
    <source>
        <dbReference type="Proteomes" id="UP000638732"/>
    </source>
</evidence>
<dbReference type="PANTHER" id="PTHR22901:SF0">
    <property type="entry name" value="SIALATE O-ACETYLESTERASE"/>
    <property type="match status" value="1"/>
</dbReference>
<dbReference type="GO" id="GO:0005975">
    <property type="term" value="P:carbohydrate metabolic process"/>
    <property type="evidence" value="ECO:0007669"/>
    <property type="project" value="InterPro"/>
</dbReference>
<dbReference type="Gene3D" id="3.40.50.1110">
    <property type="entry name" value="SGNH hydrolase"/>
    <property type="match status" value="1"/>
</dbReference>
<name>A0A965ZHW5_9SPHI</name>